<dbReference type="GO" id="GO:0008173">
    <property type="term" value="F:RNA methyltransferase activity"/>
    <property type="evidence" value="ECO:0007669"/>
    <property type="project" value="InterPro"/>
</dbReference>
<feature type="region of interest" description="Disordered" evidence="6">
    <location>
        <begin position="550"/>
        <end position="585"/>
    </location>
</feature>
<dbReference type="FunFam" id="3.30.70.1170:FF:000006">
    <property type="entry name" value="NOL1/NOP2/Sun domain family protein"/>
    <property type="match status" value="1"/>
</dbReference>
<dbReference type="PROSITE" id="PS51686">
    <property type="entry name" value="SAM_MT_RSMB_NOP"/>
    <property type="match status" value="1"/>
</dbReference>
<protein>
    <recommendedName>
        <fullName evidence="7">SAM-dependent MTase RsmB/NOP-type domain-containing protein</fullName>
    </recommendedName>
</protein>
<evidence type="ECO:0000256" key="5">
    <source>
        <dbReference type="PROSITE-ProRule" id="PRU01023"/>
    </source>
</evidence>
<dbReference type="Pfam" id="PF21148">
    <property type="entry name" value="NSUN5_fdxn-like"/>
    <property type="match status" value="1"/>
</dbReference>
<dbReference type="Gene3D" id="3.30.70.1170">
    <property type="entry name" value="Sun protein, domain 3"/>
    <property type="match status" value="1"/>
</dbReference>
<dbReference type="GO" id="GO:0003723">
    <property type="term" value="F:RNA binding"/>
    <property type="evidence" value="ECO:0007669"/>
    <property type="project" value="UniProtKB-UniRule"/>
</dbReference>
<evidence type="ECO:0000256" key="2">
    <source>
        <dbReference type="ARBA" id="ARBA00022679"/>
    </source>
</evidence>
<dbReference type="EMBL" id="JH793087">
    <property type="protein sequence ID" value="ELQ37873.1"/>
    <property type="molecule type" value="Genomic_DNA"/>
</dbReference>
<dbReference type="PANTHER" id="PTHR22807:SF4">
    <property type="entry name" value="28S RRNA (CYTOSINE-C(5))-METHYLTRANSFERASE"/>
    <property type="match status" value="1"/>
</dbReference>
<dbReference type="Pfam" id="PF21153">
    <property type="entry name" value="NSUN5_N"/>
    <property type="match status" value="1"/>
</dbReference>
<dbReference type="InterPro" id="IPR049560">
    <property type="entry name" value="MeTrfase_RsmB-F_NOP2_cat"/>
</dbReference>
<feature type="compositionally biased region" description="Basic and acidic residues" evidence="6">
    <location>
        <begin position="365"/>
        <end position="374"/>
    </location>
</feature>
<dbReference type="SUPFAM" id="SSF53335">
    <property type="entry name" value="S-adenosyl-L-methionine-dependent methyltransferases"/>
    <property type="match status" value="1"/>
</dbReference>
<feature type="binding site" evidence="5">
    <location>
        <begin position="269"/>
        <end position="275"/>
    </location>
    <ligand>
        <name>S-adenosyl-L-methionine</name>
        <dbReference type="ChEBI" id="CHEBI:59789"/>
    </ligand>
</feature>
<feature type="compositionally biased region" description="Acidic residues" evidence="6">
    <location>
        <begin position="569"/>
        <end position="585"/>
    </location>
</feature>
<evidence type="ECO:0000313" key="8">
    <source>
        <dbReference type="EMBL" id="ELQ37873.1"/>
    </source>
</evidence>
<accession>A0AA97NWW7</accession>
<keyword evidence="4 5" id="KW-0694">RNA-binding</keyword>
<dbReference type="InterPro" id="IPR029063">
    <property type="entry name" value="SAM-dependent_MTases_sf"/>
</dbReference>
<dbReference type="GO" id="GO:0005730">
    <property type="term" value="C:nucleolus"/>
    <property type="evidence" value="ECO:0007669"/>
    <property type="project" value="TreeGrafter"/>
</dbReference>
<feature type="active site" description="Nucleophile" evidence="5">
    <location>
        <position position="470"/>
    </location>
</feature>
<keyword evidence="3 5" id="KW-0949">S-adenosyl-L-methionine</keyword>
<feature type="domain" description="SAM-dependent MTase RsmB/NOP-type" evidence="7">
    <location>
        <begin position="157"/>
        <end position="547"/>
    </location>
</feature>
<organism evidence="8">
    <name type="scientific">Pyricularia oryzae (strain Y34)</name>
    <name type="common">Rice blast fungus</name>
    <name type="synonym">Magnaporthe oryzae</name>
    <dbReference type="NCBI Taxonomy" id="1143189"/>
    <lineage>
        <taxon>Eukaryota</taxon>
        <taxon>Fungi</taxon>
        <taxon>Dikarya</taxon>
        <taxon>Ascomycota</taxon>
        <taxon>Pezizomycotina</taxon>
        <taxon>Sordariomycetes</taxon>
        <taxon>Sordariomycetidae</taxon>
        <taxon>Magnaporthales</taxon>
        <taxon>Pyriculariaceae</taxon>
        <taxon>Pyricularia</taxon>
    </lineage>
</organism>
<feature type="binding site" evidence="5">
    <location>
        <position position="306"/>
    </location>
    <ligand>
        <name>S-adenosyl-L-methionine</name>
        <dbReference type="ChEBI" id="CHEBI:59789"/>
    </ligand>
</feature>
<gene>
    <name evidence="8" type="ORF">OOU_Y34scaffold00567g20</name>
</gene>
<proteinExistence type="inferred from homology"/>
<evidence type="ECO:0000256" key="3">
    <source>
        <dbReference type="ARBA" id="ARBA00022691"/>
    </source>
</evidence>
<keyword evidence="1 5" id="KW-0489">Methyltransferase</keyword>
<feature type="region of interest" description="Disordered" evidence="6">
    <location>
        <begin position="364"/>
        <end position="425"/>
    </location>
</feature>
<dbReference type="AlphaFoldDB" id="A0AA97NWW7"/>
<sequence>MRRMDATHSFSVADKLSGKEKEPLEYSDKTEGYDAQYRTSTYLGGSLKSRVFGAKNLKSPPAQVYALALETCKWSAILKEVVDSSQLLNHERKLTPPLALLLAHDLLLAKGGVALPASHGLRVTIERHKARLSSELTRARIRRKAPTLDALKAQVDEATSSEAGHPRWVRVNTLRSTLAEQLEITFSRYSKVDSVLDVVTKGSGNGGPSCNRIYLDEHVPNLVAISPGSDITKTEAYKSGAVILQDKASCFPAYLLDPRPEDGDVIDACAAPGNKTTHAAAVLEEYRTAVNVKESKGSRSTVHAFEKDSRRAEILAKMVKIAGSDSFTVVNKGKDFMKADPNSPLYKDVAALLLDPSCSGSGIVGRDDAPELHLPDAPGSAKKSQSNSKGGKRKRQDEQDRKSKKNKPNEQEGEQEEAGRTFVDDEGQTTMASSAADLAARLAALSSFQATLLEHAMKFPSAKRITYSTCSIHAEENEGVVLRTLKRNPGWRIMKREEQVDGMQRWPVRGEVQFCEGDKEIAEGCIRAYKGDGHGVMGFFVAAFVRNEDGQATPAPAPVPTPDTHSGAVDEENDRDDDEWGGCSD</sequence>
<dbReference type="Proteomes" id="UP000011086">
    <property type="component" value="Unassembled WGS sequence"/>
</dbReference>
<dbReference type="PRINTS" id="PR02008">
    <property type="entry name" value="RCMTFAMILY"/>
</dbReference>
<dbReference type="InterPro" id="IPR023267">
    <property type="entry name" value="RCMT"/>
</dbReference>
<evidence type="ECO:0000256" key="1">
    <source>
        <dbReference type="ARBA" id="ARBA00022603"/>
    </source>
</evidence>
<dbReference type="InterPro" id="IPR048889">
    <property type="entry name" value="NSUN5_RCM1_N"/>
</dbReference>
<keyword evidence="2 5" id="KW-0808">Transferase</keyword>
<evidence type="ECO:0000256" key="4">
    <source>
        <dbReference type="ARBA" id="ARBA00022884"/>
    </source>
</evidence>
<dbReference type="GO" id="GO:0070475">
    <property type="term" value="P:rRNA base methylation"/>
    <property type="evidence" value="ECO:0007669"/>
    <property type="project" value="TreeGrafter"/>
</dbReference>
<evidence type="ECO:0000256" key="6">
    <source>
        <dbReference type="SAM" id="MobiDB-lite"/>
    </source>
</evidence>
<dbReference type="InterPro" id="IPR049561">
    <property type="entry name" value="NSUN5_7_fdxn-like"/>
</dbReference>
<evidence type="ECO:0000259" key="7">
    <source>
        <dbReference type="PROSITE" id="PS51686"/>
    </source>
</evidence>
<dbReference type="Pfam" id="PF01189">
    <property type="entry name" value="Methyltr_RsmB-F"/>
    <property type="match status" value="1"/>
</dbReference>
<reference evidence="8" key="1">
    <citation type="journal article" date="2012" name="PLoS Genet.">
        <title>Comparative analysis of the genomes of two field isolates of the rice blast fungus Magnaporthe oryzae.</title>
        <authorList>
            <person name="Xue M."/>
            <person name="Yang J."/>
            <person name="Li Z."/>
            <person name="Hu S."/>
            <person name="Yao N."/>
            <person name="Dean R.A."/>
            <person name="Zhao W."/>
            <person name="Shen M."/>
            <person name="Zhang H."/>
            <person name="Li C."/>
            <person name="Liu L."/>
            <person name="Cao L."/>
            <person name="Xu X."/>
            <person name="Xing Y."/>
            <person name="Hsiang T."/>
            <person name="Zhang Z."/>
            <person name="Xu J.R."/>
            <person name="Peng Y.L."/>
        </authorList>
    </citation>
    <scope>NUCLEOTIDE SEQUENCE</scope>
    <source>
        <strain evidence="8">Y34</strain>
    </source>
</reference>
<name>A0AA97NWW7_PYRO3</name>
<feature type="binding site" evidence="5">
    <location>
        <position position="355"/>
    </location>
    <ligand>
        <name>S-adenosyl-L-methionine</name>
        <dbReference type="ChEBI" id="CHEBI:59789"/>
    </ligand>
</feature>
<comment type="similarity">
    <text evidence="5">Belongs to the class I-like SAM-binding methyltransferase superfamily. RsmB/NOP family.</text>
</comment>
<dbReference type="PANTHER" id="PTHR22807">
    <property type="entry name" value="NOP2 YEAST -RELATED NOL1/NOP2/FMU SUN DOMAIN-CONTAINING"/>
    <property type="match status" value="1"/>
</dbReference>
<dbReference type="Gene3D" id="3.40.50.150">
    <property type="entry name" value="Vaccinia Virus protein VP39"/>
    <property type="match status" value="1"/>
</dbReference>
<feature type="binding site" evidence="5">
    <location>
        <position position="335"/>
    </location>
    <ligand>
        <name>S-adenosyl-L-methionine</name>
        <dbReference type="ChEBI" id="CHEBI:59789"/>
    </ligand>
</feature>
<dbReference type="InterPro" id="IPR001678">
    <property type="entry name" value="MeTrfase_RsmB-F_NOP2_dom"/>
</dbReference>